<dbReference type="Gramene" id="PRQ55511">
    <property type="protein sequence ID" value="PRQ55511"/>
    <property type="gene ID" value="RchiOBHm_Chr1g0325381"/>
</dbReference>
<dbReference type="PANTHER" id="PTHR13068">
    <property type="entry name" value="CGI-12 PROTEIN-RELATED"/>
    <property type="match status" value="1"/>
</dbReference>
<gene>
    <name evidence="4" type="ORF">RchiOBHm_Chr1g0325381</name>
</gene>
<comment type="similarity">
    <text evidence="1">Belongs to the mTERF family.</text>
</comment>
<dbReference type="InterPro" id="IPR003690">
    <property type="entry name" value="MTERF"/>
</dbReference>
<keyword evidence="3" id="KW-0809">Transit peptide</keyword>
<keyword evidence="2" id="KW-0804">Transcription</keyword>
<evidence type="ECO:0000256" key="3">
    <source>
        <dbReference type="ARBA" id="ARBA00022946"/>
    </source>
</evidence>
<dbReference type="AlphaFoldDB" id="A0A2P6SA13"/>
<dbReference type="OMA" id="YSAICFR"/>
<keyword evidence="2" id="KW-0805">Transcription regulation</keyword>
<dbReference type="EMBL" id="PDCK01000039">
    <property type="protein sequence ID" value="PRQ55511.1"/>
    <property type="molecule type" value="Genomic_DNA"/>
</dbReference>
<proteinExistence type="inferred from homology"/>
<dbReference type="Pfam" id="PF02536">
    <property type="entry name" value="mTERF"/>
    <property type="match status" value="1"/>
</dbReference>
<evidence type="ECO:0000256" key="1">
    <source>
        <dbReference type="ARBA" id="ARBA00007692"/>
    </source>
</evidence>
<dbReference type="GO" id="GO:0006353">
    <property type="term" value="P:DNA-templated transcription termination"/>
    <property type="evidence" value="ECO:0007669"/>
    <property type="project" value="UniProtKB-KW"/>
</dbReference>
<keyword evidence="5" id="KW-1185">Reference proteome</keyword>
<reference evidence="4 5" key="1">
    <citation type="journal article" date="2018" name="Nat. Genet.">
        <title>The Rosa genome provides new insights in the design of modern roses.</title>
        <authorList>
            <person name="Bendahmane M."/>
        </authorList>
    </citation>
    <scope>NUCLEOTIDE SEQUENCE [LARGE SCALE GENOMIC DNA]</scope>
    <source>
        <strain evidence="5">cv. Old Blush</strain>
    </source>
</reference>
<keyword evidence="2" id="KW-0806">Transcription termination</keyword>
<dbReference type="GO" id="GO:0003676">
    <property type="term" value="F:nucleic acid binding"/>
    <property type="evidence" value="ECO:0007669"/>
    <property type="project" value="InterPro"/>
</dbReference>
<dbReference type="Proteomes" id="UP000238479">
    <property type="component" value="Chromosome 1"/>
</dbReference>
<evidence type="ECO:0000313" key="5">
    <source>
        <dbReference type="Proteomes" id="UP000238479"/>
    </source>
</evidence>
<dbReference type="InterPro" id="IPR038538">
    <property type="entry name" value="MTERF_sf"/>
</dbReference>
<dbReference type="Gene3D" id="1.25.70.10">
    <property type="entry name" value="Transcription termination factor 3, mitochondrial"/>
    <property type="match status" value="1"/>
</dbReference>
<evidence type="ECO:0000313" key="4">
    <source>
        <dbReference type="EMBL" id="PRQ55511.1"/>
    </source>
</evidence>
<evidence type="ECO:0000256" key="2">
    <source>
        <dbReference type="ARBA" id="ARBA00022472"/>
    </source>
</evidence>
<sequence>MMRWGWSEDDVFSAFKMHPPCMIMSVKKLMQVMDFLVNKMGWSSRMIAKHPLVLSFSFEKRIIPRCSVVKVLMLRGLKNKNLNLNYVLQPAQKEFLEKFVTKFLDRVPQLLIVYQGNVDIQDAKVLVT</sequence>
<protein>
    <submittedName>
        <fullName evidence="4">Putative transcription regulator mTERF family</fullName>
    </submittedName>
</protein>
<dbReference type="STRING" id="74649.A0A2P6SA13"/>
<accession>A0A2P6SA13</accession>
<organism evidence="4 5">
    <name type="scientific">Rosa chinensis</name>
    <name type="common">China rose</name>
    <dbReference type="NCBI Taxonomy" id="74649"/>
    <lineage>
        <taxon>Eukaryota</taxon>
        <taxon>Viridiplantae</taxon>
        <taxon>Streptophyta</taxon>
        <taxon>Embryophyta</taxon>
        <taxon>Tracheophyta</taxon>
        <taxon>Spermatophyta</taxon>
        <taxon>Magnoliopsida</taxon>
        <taxon>eudicotyledons</taxon>
        <taxon>Gunneridae</taxon>
        <taxon>Pentapetalae</taxon>
        <taxon>rosids</taxon>
        <taxon>fabids</taxon>
        <taxon>Rosales</taxon>
        <taxon>Rosaceae</taxon>
        <taxon>Rosoideae</taxon>
        <taxon>Rosoideae incertae sedis</taxon>
        <taxon>Rosa</taxon>
    </lineage>
</organism>
<comment type="caution">
    <text evidence="4">The sequence shown here is derived from an EMBL/GenBank/DDBJ whole genome shotgun (WGS) entry which is preliminary data.</text>
</comment>
<name>A0A2P6SA13_ROSCH</name>
<dbReference type="SMART" id="SM00733">
    <property type="entry name" value="Mterf"/>
    <property type="match status" value="2"/>
</dbReference>
<dbReference type="PANTHER" id="PTHR13068:SF133">
    <property type="entry name" value="MITOCHONDRIAL TRANSCRIPTION TERMINATION FACTOR FAMILY PROTEIN"/>
    <property type="match status" value="1"/>
</dbReference>